<dbReference type="Gene3D" id="3.30.70.270">
    <property type="match status" value="1"/>
</dbReference>
<sequence>MSLVSDRIKLVAALCGIMLTGFILLGVVNYNVSQRYIREELVNSSLPLLRDTIYSEIHADLMQPIHVASVMANDTFLRDWVLEGEQDPPRVIRYLQRIHEEYGFFSSFFVSTATSRYYHFRNVLKDVNPDNAHDSWFYDFLASGLTMRLDVDTNEAAENELTVFINYRVRDAASRTIGVTGVGLRMATLAKVFSDYKRLHGKTVFMVDGKGVVQVHPDITLIRGVSLAKMTSPEVAAGVLAAKEVPADFEFRGADGGVYLTSRYIPEIDWYIIVQQAEYDVMASARDNFIRTVAAGAVVTLAVLLVSLMTVHRYQKRLESVTLVDSLTGLPNRRALEQRFNIQLSQLSRGGEVFSLAVLDLNDFKSINDTYGHLVGDRILQEVGRLAGNVFRETDMLARWGGDEFMLLVMGGAASANNVVHRFNTVLAQTPLAEVKGVPLRIQMSCGLTTVLPSDTLDSAYLRADRAMYDAKREHTLECRVGD</sequence>
<gene>
    <name evidence="10" type="ORF">DSM101010T_00530</name>
</gene>
<dbReference type="GO" id="GO:0052621">
    <property type="term" value="F:diguanylate cyclase activity"/>
    <property type="evidence" value="ECO:0007669"/>
    <property type="project" value="UniProtKB-EC"/>
</dbReference>
<evidence type="ECO:0000256" key="3">
    <source>
        <dbReference type="ARBA" id="ARBA00022475"/>
    </source>
</evidence>
<dbReference type="NCBIfam" id="TIGR00254">
    <property type="entry name" value="GGDEF"/>
    <property type="match status" value="1"/>
</dbReference>
<dbReference type="SMART" id="SM00267">
    <property type="entry name" value="GGDEF"/>
    <property type="match status" value="1"/>
</dbReference>
<comment type="catalytic activity">
    <reaction evidence="7">
        <text>2 GTP = 3',3'-c-di-GMP + 2 diphosphate</text>
        <dbReference type="Rhea" id="RHEA:24898"/>
        <dbReference type="ChEBI" id="CHEBI:33019"/>
        <dbReference type="ChEBI" id="CHEBI:37565"/>
        <dbReference type="ChEBI" id="CHEBI:58805"/>
        <dbReference type="EC" id="2.7.7.65"/>
    </reaction>
</comment>
<proteinExistence type="predicted"/>
<keyword evidence="11" id="KW-1185">Reference proteome</keyword>
<feature type="transmembrane region" description="Helical" evidence="8">
    <location>
        <begin position="289"/>
        <end position="311"/>
    </location>
</feature>
<organism evidence="10 11">
    <name type="scientific">Desulfovibrio subterraneus</name>
    <dbReference type="NCBI Taxonomy" id="2718620"/>
    <lineage>
        <taxon>Bacteria</taxon>
        <taxon>Pseudomonadati</taxon>
        <taxon>Thermodesulfobacteriota</taxon>
        <taxon>Desulfovibrionia</taxon>
        <taxon>Desulfovibrionales</taxon>
        <taxon>Desulfovibrionaceae</taxon>
        <taxon>Desulfovibrio</taxon>
    </lineage>
</organism>
<dbReference type="GO" id="GO:0005886">
    <property type="term" value="C:plasma membrane"/>
    <property type="evidence" value="ECO:0007669"/>
    <property type="project" value="UniProtKB-SubCell"/>
</dbReference>
<evidence type="ECO:0000256" key="4">
    <source>
        <dbReference type="ARBA" id="ARBA00022692"/>
    </source>
</evidence>
<keyword evidence="5 8" id="KW-1133">Transmembrane helix</keyword>
<dbReference type="Proteomes" id="UP000503840">
    <property type="component" value="Unassembled WGS sequence"/>
</dbReference>
<accession>A0A7J0BDU1</accession>
<dbReference type="SUPFAM" id="SSF55073">
    <property type="entry name" value="Nucleotide cyclase"/>
    <property type="match status" value="1"/>
</dbReference>
<dbReference type="EMBL" id="BLVO01000001">
    <property type="protein sequence ID" value="GFM31688.1"/>
    <property type="molecule type" value="Genomic_DNA"/>
</dbReference>
<keyword evidence="4 8" id="KW-0812">Transmembrane</keyword>
<dbReference type="PROSITE" id="PS50887">
    <property type="entry name" value="GGDEF"/>
    <property type="match status" value="1"/>
</dbReference>
<evidence type="ECO:0000313" key="10">
    <source>
        <dbReference type="EMBL" id="GFM31688.1"/>
    </source>
</evidence>
<dbReference type="Gene3D" id="3.30.450.20">
    <property type="entry name" value="PAS domain"/>
    <property type="match status" value="1"/>
</dbReference>
<dbReference type="AlphaFoldDB" id="A0A7J0BDU1"/>
<dbReference type="CDD" id="cd01949">
    <property type="entry name" value="GGDEF"/>
    <property type="match status" value="1"/>
</dbReference>
<evidence type="ECO:0000256" key="7">
    <source>
        <dbReference type="ARBA" id="ARBA00034247"/>
    </source>
</evidence>
<comment type="subcellular location">
    <subcellularLocation>
        <location evidence="1">Cell membrane</location>
        <topology evidence="1">Multi-pass membrane protein</topology>
    </subcellularLocation>
</comment>
<dbReference type="InterPro" id="IPR000160">
    <property type="entry name" value="GGDEF_dom"/>
</dbReference>
<evidence type="ECO:0000256" key="5">
    <source>
        <dbReference type="ARBA" id="ARBA00022989"/>
    </source>
</evidence>
<comment type="caution">
    <text evidence="10">The sequence shown here is derived from an EMBL/GenBank/DDBJ whole genome shotgun (WGS) entry which is preliminary data.</text>
</comment>
<dbReference type="InterPro" id="IPR043128">
    <property type="entry name" value="Rev_trsase/Diguanyl_cyclase"/>
</dbReference>
<evidence type="ECO:0000256" key="6">
    <source>
        <dbReference type="ARBA" id="ARBA00023136"/>
    </source>
</evidence>
<dbReference type="PANTHER" id="PTHR45138">
    <property type="entry name" value="REGULATORY COMPONENTS OF SENSORY TRANSDUCTION SYSTEM"/>
    <property type="match status" value="1"/>
</dbReference>
<feature type="transmembrane region" description="Helical" evidence="8">
    <location>
        <begin position="12"/>
        <end position="32"/>
    </location>
</feature>
<evidence type="ECO:0000259" key="9">
    <source>
        <dbReference type="PROSITE" id="PS50887"/>
    </source>
</evidence>
<keyword evidence="6 8" id="KW-0472">Membrane</keyword>
<dbReference type="InterPro" id="IPR050469">
    <property type="entry name" value="Diguanylate_Cyclase"/>
</dbReference>
<evidence type="ECO:0000256" key="1">
    <source>
        <dbReference type="ARBA" id="ARBA00004651"/>
    </source>
</evidence>
<reference evidence="10 11" key="1">
    <citation type="submission" date="2020-05" db="EMBL/GenBank/DDBJ databases">
        <title>Draft genome sequence of Desulfovibrio sp. strain HN2T.</title>
        <authorList>
            <person name="Ueno A."/>
            <person name="Tamazawa S."/>
            <person name="Tamamura S."/>
            <person name="Murakami T."/>
            <person name="Kiyama T."/>
            <person name="Inomata H."/>
            <person name="Amano Y."/>
            <person name="Miyakawa K."/>
            <person name="Tamaki H."/>
            <person name="Naganuma T."/>
            <person name="Kaneko K."/>
        </authorList>
    </citation>
    <scope>NUCLEOTIDE SEQUENCE [LARGE SCALE GENOMIC DNA]</scope>
    <source>
        <strain evidence="10 11">HN2</strain>
    </source>
</reference>
<keyword evidence="3" id="KW-1003">Cell membrane</keyword>
<evidence type="ECO:0000256" key="2">
    <source>
        <dbReference type="ARBA" id="ARBA00012528"/>
    </source>
</evidence>
<dbReference type="Pfam" id="PF02743">
    <property type="entry name" value="dCache_1"/>
    <property type="match status" value="1"/>
</dbReference>
<evidence type="ECO:0000256" key="8">
    <source>
        <dbReference type="SAM" id="Phobius"/>
    </source>
</evidence>
<protein>
    <recommendedName>
        <fullName evidence="2">diguanylate cyclase</fullName>
        <ecNumber evidence="2">2.7.7.65</ecNumber>
    </recommendedName>
</protein>
<name>A0A7J0BDU1_9BACT</name>
<dbReference type="PANTHER" id="PTHR45138:SF9">
    <property type="entry name" value="DIGUANYLATE CYCLASE DGCM-RELATED"/>
    <property type="match status" value="1"/>
</dbReference>
<dbReference type="EC" id="2.7.7.65" evidence="2"/>
<dbReference type="InterPro" id="IPR033479">
    <property type="entry name" value="dCache_1"/>
</dbReference>
<evidence type="ECO:0000313" key="11">
    <source>
        <dbReference type="Proteomes" id="UP000503840"/>
    </source>
</evidence>
<dbReference type="Pfam" id="PF00990">
    <property type="entry name" value="GGDEF"/>
    <property type="match status" value="1"/>
</dbReference>
<feature type="domain" description="GGDEF" evidence="9">
    <location>
        <begin position="352"/>
        <end position="483"/>
    </location>
</feature>
<dbReference type="InterPro" id="IPR029787">
    <property type="entry name" value="Nucleotide_cyclase"/>
</dbReference>